<comment type="similarity">
    <text evidence="2">Belongs to the class-V pyridoxal-phosphate-dependent aminotransferase family. NifS/IscS subfamily.</text>
</comment>
<evidence type="ECO:0000256" key="7">
    <source>
        <dbReference type="ARBA" id="ARBA00022898"/>
    </source>
</evidence>
<dbReference type="EC" id="2.8.1.7" evidence="3"/>
<keyword evidence="9" id="KW-0411">Iron-sulfur</keyword>
<evidence type="ECO:0000256" key="1">
    <source>
        <dbReference type="ARBA" id="ARBA00001933"/>
    </source>
</evidence>
<accession>A0A8F4QIW7</accession>
<comment type="catalytic activity">
    <reaction evidence="10">
        <text>(sulfur carrier)-H + L-cysteine = (sulfur carrier)-SH + L-alanine</text>
        <dbReference type="Rhea" id="RHEA:43892"/>
        <dbReference type="Rhea" id="RHEA-COMP:14737"/>
        <dbReference type="Rhea" id="RHEA-COMP:14739"/>
        <dbReference type="ChEBI" id="CHEBI:29917"/>
        <dbReference type="ChEBI" id="CHEBI:35235"/>
        <dbReference type="ChEBI" id="CHEBI:57972"/>
        <dbReference type="ChEBI" id="CHEBI:64428"/>
        <dbReference type="EC" id="2.8.1.7"/>
    </reaction>
</comment>
<feature type="domain" description="NIF system FeS cluster assembly NifU N-terminal" evidence="14">
    <location>
        <begin position="255"/>
        <end position="294"/>
    </location>
</feature>
<dbReference type="SUPFAM" id="SSF53383">
    <property type="entry name" value="PLP-dependent transferases"/>
    <property type="match status" value="1"/>
</dbReference>
<evidence type="ECO:0000256" key="3">
    <source>
        <dbReference type="ARBA" id="ARBA00012239"/>
    </source>
</evidence>
<dbReference type="AlphaFoldDB" id="A0A8F4QIW7"/>
<dbReference type="GO" id="GO:0031071">
    <property type="term" value="F:cysteine desulfurase activity"/>
    <property type="evidence" value="ECO:0007669"/>
    <property type="project" value="UniProtKB-EC"/>
</dbReference>
<evidence type="ECO:0000256" key="5">
    <source>
        <dbReference type="ARBA" id="ARBA00022714"/>
    </source>
</evidence>
<dbReference type="InterPro" id="IPR015421">
    <property type="entry name" value="PyrdxlP-dep_Trfase_major"/>
</dbReference>
<dbReference type="FunFam" id="3.40.640.10:FF:000003">
    <property type="entry name" value="Cysteine desulfurase IscS"/>
    <property type="match status" value="1"/>
</dbReference>
<keyword evidence="16" id="KW-1185">Reference proteome</keyword>
<dbReference type="Pfam" id="PF00266">
    <property type="entry name" value="Aminotran_5"/>
    <property type="match status" value="1"/>
</dbReference>
<feature type="region of interest" description="Disordered" evidence="12">
    <location>
        <begin position="1"/>
        <end position="28"/>
    </location>
</feature>
<feature type="domain" description="Aminotransferase class V" evidence="13">
    <location>
        <begin position="19"/>
        <end position="238"/>
    </location>
</feature>
<keyword evidence="15" id="KW-0032">Aminotransferase</keyword>
<evidence type="ECO:0000256" key="6">
    <source>
        <dbReference type="ARBA" id="ARBA00022723"/>
    </source>
</evidence>
<gene>
    <name evidence="15" type="ORF">BJG93_35970</name>
</gene>
<evidence type="ECO:0000313" key="15">
    <source>
        <dbReference type="EMBL" id="QXE07230.1"/>
    </source>
</evidence>
<dbReference type="PANTHER" id="PTHR11601:SF34">
    <property type="entry name" value="CYSTEINE DESULFURASE"/>
    <property type="match status" value="1"/>
</dbReference>
<sequence length="303" mass="32457">MSDFQRVSTGLHPRGANPVHLDHAATTPGDPRVIRRMLPYLTEMYGNPASRSHAYGWVGEEAVELAREQVSSLVNADPHEIVWTSGATESNNLVINGAAHLDRAKGNPLVTLTTEHQSVLGAMLELDRDGFEVTVLPVQESGFVDLAVFEAALQPGAVLASVMFVNNETGVIQDIAAIGALCRAQGILPHVDAAQAAGKVPIDLAALPVDLMSFSAHKMDGPAGIGALYVGLRPRMRIACQMHGGVHERSMRSWTLCTHQIVEELPLPPVEIHCSILAEHAIKAAVSDFRSRQTIRGAAADDL</sequence>
<proteinExistence type="inferred from homology"/>
<evidence type="ECO:0000256" key="10">
    <source>
        <dbReference type="ARBA" id="ARBA00050776"/>
    </source>
</evidence>
<keyword evidence="8" id="KW-0408">Iron</keyword>
<evidence type="ECO:0000256" key="11">
    <source>
        <dbReference type="RuleBase" id="RU004504"/>
    </source>
</evidence>
<dbReference type="Pfam" id="PF01592">
    <property type="entry name" value="NifU_N"/>
    <property type="match status" value="1"/>
</dbReference>
<evidence type="ECO:0000256" key="2">
    <source>
        <dbReference type="ARBA" id="ARBA00006490"/>
    </source>
</evidence>
<dbReference type="EMBL" id="CP017562">
    <property type="protein sequence ID" value="QXE07230.1"/>
    <property type="molecule type" value="Genomic_DNA"/>
</dbReference>
<keyword evidence="6" id="KW-0479">Metal-binding</keyword>
<dbReference type="InterPro" id="IPR020578">
    <property type="entry name" value="Aminotrans_V_PyrdxlP_BS"/>
</dbReference>
<organism evidence="15 16">
    <name type="scientific">Paraburkholderia sprentiae WSM5005</name>
    <dbReference type="NCBI Taxonomy" id="754502"/>
    <lineage>
        <taxon>Bacteria</taxon>
        <taxon>Pseudomonadati</taxon>
        <taxon>Pseudomonadota</taxon>
        <taxon>Betaproteobacteria</taxon>
        <taxon>Burkholderiales</taxon>
        <taxon>Burkholderiaceae</taxon>
        <taxon>Paraburkholderia</taxon>
    </lineage>
</organism>
<dbReference type="SUPFAM" id="SSF82649">
    <property type="entry name" value="SufE/NifU"/>
    <property type="match status" value="1"/>
</dbReference>
<reference evidence="15" key="1">
    <citation type="submission" date="2016-09" db="EMBL/GenBank/DDBJ databases">
        <title>The Complete Genome of Burkholderia sprentiae wsm5005.</title>
        <authorList>
            <person name="De Meyer S."/>
            <person name="Wang P."/>
            <person name="Terpolilli J."/>
        </authorList>
    </citation>
    <scope>NUCLEOTIDE SEQUENCE [LARGE SCALE GENOMIC DNA]</scope>
    <source>
        <strain evidence="15">WSM5005</strain>
    </source>
</reference>
<keyword evidence="4" id="KW-0808">Transferase</keyword>
<dbReference type="InterPro" id="IPR002871">
    <property type="entry name" value="NIF_FeS_clus_asmbl_NifU_N"/>
</dbReference>
<keyword evidence="7" id="KW-0663">Pyridoxal phosphate</keyword>
<dbReference type="InterPro" id="IPR000192">
    <property type="entry name" value="Aminotrans_V_dom"/>
</dbReference>
<evidence type="ECO:0000256" key="8">
    <source>
        <dbReference type="ARBA" id="ARBA00023004"/>
    </source>
</evidence>
<dbReference type="GO" id="GO:0051537">
    <property type="term" value="F:2 iron, 2 sulfur cluster binding"/>
    <property type="evidence" value="ECO:0007669"/>
    <property type="project" value="UniProtKB-KW"/>
</dbReference>
<dbReference type="GO" id="GO:0016226">
    <property type="term" value="P:iron-sulfur cluster assembly"/>
    <property type="evidence" value="ECO:0007669"/>
    <property type="project" value="InterPro"/>
</dbReference>
<comment type="cofactor">
    <cofactor evidence="1 11">
        <name>pyridoxal 5'-phosphate</name>
        <dbReference type="ChEBI" id="CHEBI:597326"/>
    </cofactor>
</comment>
<evidence type="ECO:0000256" key="9">
    <source>
        <dbReference type="ARBA" id="ARBA00023014"/>
    </source>
</evidence>
<evidence type="ECO:0000259" key="14">
    <source>
        <dbReference type="Pfam" id="PF01592"/>
    </source>
</evidence>
<dbReference type="PANTHER" id="PTHR11601">
    <property type="entry name" value="CYSTEINE DESULFURYLASE FAMILY MEMBER"/>
    <property type="match status" value="1"/>
</dbReference>
<dbReference type="Proteomes" id="UP000179860">
    <property type="component" value="Chromosome 2"/>
</dbReference>
<dbReference type="GO" id="GO:0008483">
    <property type="term" value="F:transaminase activity"/>
    <property type="evidence" value="ECO:0007669"/>
    <property type="project" value="UniProtKB-KW"/>
</dbReference>
<dbReference type="GO" id="GO:0005506">
    <property type="term" value="F:iron ion binding"/>
    <property type="evidence" value="ECO:0007669"/>
    <property type="project" value="InterPro"/>
</dbReference>
<dbReference type="Gene3D" id="3.40.640.10">
    <property type="entry name" value="Type I PLP-dependent aspartate aminotransferase-like (Major domain)"/>
    <property type="match status" value="1"/>
</dbReference>
<evidence type="ECO:0000259" key="13">
    <source>
        <dbReference type="Pfam" id="PF00266"/>
    </source>
</evidence>
<dbReference type="KEGG" id="pspw:BJG93_35970"/>
<keyword evidence="5" id="KW-0001">2Fe-2S</keyword>
<evidence type="ECO:0000256" key="12">
    <source>
        <dbReference type="SAM" id="MobiDB-lite"/>
    </source>
</evidence>
<evidence type="ECO:0000313" key="16">
    <source>
        <dbReference type="Proteomes" id="UP000179860"/>
    </source>
</evidence>
<protein>
    <recommendedName>
        <fullName evidence="3">cysteine desulfurase</fullName>
        <ecNumber evidence="3">2.8.1.7</ecNumber>
    </recommendedName>
</protein>
<dbReference type="InterPro" id="IPR015424">
    <property type="entry name" value="PyrdxlP-dep_Trfase"/>
</dbReference>
<dbReference type="PROSITE" id="PS00595">
    <property type="entry name" value="AA_TRANSFER_CLASS_5"/>
    <property type="match status" value="1"/>
</dbReference>
<evidence type="ECO:0000256" key="4">
    <source>
        <dbReference type="ARBA" id="ARBA00022679"/>
    </source>
</evidence>
<name>A0A8F4QIW7_9BURK</name>